<dbReference type="EC" id="2.7.4.26" evidence="2"/>
<accession>A0ABP0WRJ1</accession>
<dbReference type="SUPFAM" id="SSF53633">
    <property type="entry name" value="Carbamate kinase-like"/>
    <property type="match status" value="1"/>
</dbReference>
<comment type="catalytic activity">
    <reaction evidence="9">
        <text>isopentenyl phosphate + ATP = isopentenyl diphosphate + ADP</text>
        <dbReference type="Rhea" id="RHEA:33963"/>
        <dbReference type="ChEBI" id="CHEBI:30616"/>
        <dbReference type="ChEBI" id="CHEBI:65078"/>
        <dbReference type="ChEBI" id="CHEBI:128769"/>
        <dbReference type="ChEBI" id="CHEBI:456216"/>
        <dbReference type="EC" id="2.7.4.26"/>
    </reaction>
</comment>
<keyword evidence="12" id="KW-1185">Reference proteome</keyword>
<feature type="domain" description="Aspartate/glutamate/uridylate kinase" evidence="10">
    <location>
        <begin position="100"/>
        <end position="303"/>
    </location>
</feature>
<evidence type="ECO:0000259" key="10">
    <source>
        <dbReference type="Pfam" id="PF00696"/>
    </source>
</evidence>
<evidence type="ECO:0000256" key="4">
    <source>
        <dbReference type="ARBA" id="ARBA00022679"/>
    </source>
</evidence>
<sequence length="341" mass="36292">MAEGVANEVVIGNAEDSCPPSHRRIHCIVKLGGAAITQKTELETINESILAITALQLREAMEMRSPFVKMDWSRGNSSAEDVNMQILSLAAVERHLDFPNAFVVVHGAGSFGHFQASRSGVQRGDLNTPLVKAGLVATRISVTKLNHEVVRHFASEGIPAVGISPLSAGWCTKNKNFKEDDMTAVECTVNAGFIPVVHGDGVLDSAEGCSILSGDLIVRQLAKGLKPSFVVFLTNVPGVFDRPPSEPNAVLLKEIGQTELLWWISPCNAVQITVAAHDTTGGMAGKISEAAVIAAMGIDVYIVQAGTPHALEALKGNVKCSESKKRWIGTLVRSAQSKLIA</sequence>
<dbReference type="InterPro" id="IPR036393">
    <property type="entry name" value="AceGlu_kinase-like_sf"/>
</dbReference>
<dbReference type="PANTHER" id="PTHR43654">
    <property type="entry name" value="GLUTAMATE 5-KINASE"/>
    <property type="match status" value="1"/>
</dbReference>
<keyword evidence="5" id="KW-0547">Nucleotide-binding</keyword>
<gene>
    <name evidence="11" type="ORF">CSSPJE1EN1_LOCUS14957</name>
</gene>
<dbReference type="InterPro" id="IPR024192">
    <property type="entry name" value="Fosfomycin_R_FomA-type"/>
</dbReference>
<reference evidence="11 12" key="1">
    <citation type="submission" date="2024-02" db="EMBL/GenBank/DDBJ databases">
        <authorList>
            <consortium name="ELIXIR-Norway"/>
            <consortium name="Elixir Norway"/>
        </authorList>
    </citation>
    <scope>NUCLEOTIDE SEQUENCE [LARGE SCALE GENOMIC DNA]</scope>
</reference>
<dbReference type="CDD" id="cd04241">
    <property type="entry name" value="AAK_FomA-like"/>
    <property type="match status" value="1"/>
</dbReference>
<dbReference type="NCBIfam" id="NF040647">
    <property type="entry name" value="IPPK_Arch"/>
    <property type="match status" value="1"/>
</dbReference>
<dbReference type="PANTHER" id="PTHR43654:SF1">
    <property type="entry name" value="ISOPENTENYL PHOSPHATE KINASE"/>
    <property type="match status" value="1"/>
</dbReference>
<evidence type="ECO:0000256" key="1">
    <source>
        <dbReference type="ARBA" id="ARBA00010540"/>
    </source>
</evidence>
<dbReference type="EMBL" id="OZ020097">
    <property type="protein sequence ID" value="CAK9269479.1"/>
    <property type="molecule type" value="Genomic_DNA"/>
</dbReference>
<organism evidence="11 12">
    <name type="scientific">Sphagnum jensenii</name>
    <dbReference type="NCBI Taxonomy" id="128206"/>
    <lineage>
        <taxon>Eukaryota</taxon>
        <taxon>Viridiplantae</taxon>
        <taxon>Streptophyta</taxon>
        <taxon>Embryophyta</taxon>
        <taxon>Bryophyta</taxon>
        <taxon>Sphagnophytina</taxon>
        <taxon>Sphagnopsida</taxon>
        <taxon>Sphagnales</taxon>
        <taxon>Sphagnaceae</taxon>
        <taxon>Sphagnum</taxon>
    </lineage>
</organism>
<evidence type="ECO:0000256" key="7">
    <source>
        <dbReference type="ARBA" id="ARBA00022840"/>
    </source>
</evidence>
<evidence type="ECO:0000256" key="5">
    <source>
        <dbReference type="ARBA" id="ARBA00022741"/>
    </source>
</evidence>
<evidence type="ECO:0000256" key="6">
    <source>
        <dbReference type="ARBA" id="ARBA00022777"/>
    </source>
</evidence>
<keyword evidence="8" id="KW-0414">Isoprene biosynthesis</keyword>
<dbReference type="InterPro" id="IPR001048">
    <property type="entry name" value="Asp/Glu/Uridylate_kinase"/>
</dbReference>
<evidence type="ECO:0000313" key="11">
    <source>
        <dbReference type="EMBL" id="CAK9269479.1"/>
    </source>
</evidence>
<proteinExistence type="inferred from homology"/>
<dbReference type="Gene3D" id="3.40.1160.10">
    <property type="entry name" value="Acetylglutamate kinase-like"/>
    <property type="match status" value="1"/>
</dbReference>
<evidence type="ECO:0000256" key="9">
    <source>
        <dbReference type="ARBA" id="ARBA00049063"/>
    </source>
</evidence>
<evidence type="ECO:0000256" key="8">
    <source>
        <dbReference type="ARBA" id="ARBA00023229"/>
    </source>
</evidence>
<dbReference type="Proteomes" id="UP001497444">
    <property type="component" value="Chromosome 2"/>
</dbReference>
<evidence type="ECO:0000313" key="12">
    <source>
        <dbReference type="Proteomes" id="UP001497444"/>
    </source>
</evidence>
<keyword evidence="7" id="KW-0067">ATP-binding</keyword>
<name>A0ABP0WRJ1_9BRYO</name>
<keyword evidence="6" id="KW-0418">Kinase</keyword>
<evidence type="ECO:0000256" key="3">
    <source>
        <dbReference type="ARBA" id="ARBA00017267"/>
    </source>
</evidence>
<dbReference type="Pfam" id="PF00696">
    <property type="entry name" value="AA_kinase"/>
    <property type="match status" value="1"/>
</dbReference>
<comment type="similarity">
    <text evidence="1">Belongs to the isopentenyl phosphate kinase family.</text>
</comment>
<keyword evidence="4" id="KW-0808">Transferase</keyword>
<dbReference type="PIRSF" id="PIRSF016496">
    <property type="entry name" value="Kin_FomA"/>
    <property type="match status" value="1"/>
</dbReference>
<protein>
    <recommendedName>
        <fullName evidence="3">Isopentenyl phosphate kinase</fullName>
        <ecNumber evidence="2">2.7.4.26</ecNumber>
    </recommendedName>
</protein>
<evidence type="ECO:0000256" key="2">
    <source>
        <dbReference type="ARBA" id="ARBA00012908"/>
    </source>
</evidence>